<feature type="transmembrane region" description="Helical" evidence="1">
    <location>
        <begin position="92"/>
        <end position="111"/>
    </location>
</feature>
<keyword evidence="1" id="KW-0472">Membrane</keyword>
<evidence type="ECO:0000313" key="3">
    <source>
        <dbReference type="Proteomes" id="UP000320216"/>
    </source>
</evidence>
<reference evidence="2 3" key="1">
    <citation type="submission" date="2019-07" db="EMBL/GenBank/DDBJ databases">
        <title>Full genome sequence of Humibacter sp. WJ7-1.</title>
        <authorList>
            <person name="Im W.-T."/>
        </authorList>
    </citation>
    <scope>NUCLEOTIDE SEQUENCE [LARGE SCALE GENOMIC DNA]</scope>
    <source>
        <strain evidence="2 3">WJ7-1</strain>
    </source>
</reference>
<feature type="transmembrane region" description="Helical" evidence="1">
    <location>
        <begin position="6"/>
        <end position="26"/>
    </location>
</feature>
<dbReference type="AlphaFoldDB" id="A0A5B8M5H0"/>
<dbReference type="RefSeq" id="WP_146321323.1">
    <property type="nucleotide sequence ID" value="NZ_CP042305.1"/>
</dbReference>
<evidence type="ECO:0000256" key="1">
    <source>
        <dbReference type="SAM" id="Phobius"/>
    </source>
</evidence>
<gene>
    <name evidence="2" type="ORF">FPZ11_12345</name>
</gene>
<dbReference type="KEGG" id="huw:FPZ11_12345"/>
<name>A0A5B8M5H0_9MICO</name>
<feature type="transmembrane region" description="Helical" evidence="1">
    <location>
        <begin position="117"/>
        <end position="138"/>
    </location>
</feature>
<organism evidence="2 3">
    <name type="scientific">Humibacter ginsenosidimutans</name>
    <dbReference type="NCBI Taxonomy" id="2599293"/>
    <lineage>
        <taxon>Bacteria</taxon>
        <taxon>Bacillati</taxon>
        <taxon>Actinomycetota</taxon>
        <taxon>Actinomycetes</taxon>
        <taxon>Micrococcales</taxon>
        <taxon>Microbacteriaceae</taxon>
        <taxon>Humibacter</taxon>
    </lineage>
</organism>
<keyword evidence="1" id="KW-1133">Transmembrane helix</keyword>
<keyword evidence="1" id="KW-0812">Transmembrane</keyword>
<proteinExistence type="predicted"/>
<feature type="transmembrane region" description="Helical" evidence="1">
    <location>
        <begin position="281"/>
        <end position="302"/>
    </location>
</feature>
<evidence type="ECO:0000313" key="2">
    <source>
        <dbReference type="EMBL" id="QDZ15441.1"/>
    </source>
</evidence>
<feature type="transmembrane region" description="Helical" evidence="1">
    <location>
        <begin position="222"/>
        <end position="243"/>
    </location>
</feature>
<dbReference type="Proteomes" id="UP000320216">
    <property type="component" value="Chromosome"/>
</dbReference>
<sequence>MDFLIQVLAGIASTVLGTLLVTLILAKTSRAKWNPVKVAATNGRGGTQVIVGDALGGDVSVGVDNSRQIIVKNIQSSRQSAPSVTKENEGTWQFWVAVVIAVVAASLFVIYERLVLWFVIGMAVGLAITLIAAVVRANRIHSWDRRSASVTAEVVLSLAAIVWSCVSVSTLRFAGETVAGLGRRVSEAAAADPGSTGANAVTKAVVEPAKQLVVLGFANGQLTFAIMMMGAVVLSLLLAAAGCRSLYDWLAFMGFFFGTTTKGQVAKGAARFEARTAKSMLATMIVCALVFLLASGWLMTIVHPTATLPFGR</sequence>
<accession>A0A5B8M5H0</accession>
<dbReference type="EMBL" id="CP042305">
    <property type="protein sequence ID" value="QDZ15441.1"/>
    <property type="molecule type" value="Genomic_DNA"/>
</dbReference>
<protein>
    <submittedName>
        <fullName evidence="2">Uncharacterized protein</fullName>
    </submittedName>
</protein>
<keyword evidence="3" id="KW-1185">Reference proteome</keyword>